<name>A0ACA9K7P7_9GLOM</name>
<keyword evidence="2" id="KW-1185">Reference proteome</keyword>
<evidence type="ECO:0000313" key="1">
    <source>
        <dbReference type="EMBL" id="CAG8457238.1"/>
    </source>
</evidence>
<sequence>MLGCLELSKETPFNLNFTKLDQRVSFTSDDIESQPLVSIVLQAYALSNASKSSLTKRITYFEVTQ</sequence>
<gene>
    <name evidence="1" type="ORF">ACOLOM_LOCUS1015</name>
</gene>
<organism evidence="1 2">
    <name type="scientific">Acaulospora colombiana</name>
    <dbReference type="NCBI Taxonomy" id="27376"/>
    <lineage>
        <taxon>Eukaryota</taxon>
        <taxon>Fungi</taxon>
        <taxon>Fungi incertae sedis</taxon>
        <taxon>Mucoromycota</taxon>
        <taxon>Glomeromycotina</taxon>
        <taxon>Glomeromycetes</taxon>
        <taxon>Diversisporales</taxon>
        <taxon>Acaulosporaceae</taxon>
        <taxon>Acaulospora</taxon>
    </lineage>
</organism>
<dbReference type="Proteomes" id="UP000789525">
    <property type="component" value="Unassembled WGS sequence"/>
</dbReference>
<protein>
    <submittedName>
        <fullName evidence="1">6295_t:CDS:1</fullName>
    </submittedName>
</protein>
<reference evidence="1" key="1">
    <citation type="submission" date="2021-06" db="EMBL/GenBank/DDBJ databases">
        <authorList>
            <person name="Kallberg Y."/>
            <person name="Tangrot J."/>
            <person name="Rosling A."/>
        </authorList>
    </citation>
    <scope>NUCLEOTIDE SEQUENCE</scope>
    <source>
        <strain evidence="1">CL356</strain>
    </source>
</reference>
<dbReference type="EMBL" id="CAJVPT010001125">
    <property type="protein sequence ID" value="CAG8457238.1"/>
    <property type="molecule type" value="Genomic_DNA"/>
</dbReference>
<comment type="caution">
    <text evidence="1">The sequence shown here is derived from an EMBL/GenBank/DDBJ whole genome shotgun (WGS) entry which is preliminary data.</text>
</comment>
<proteinExistence type="predicted"/>
<evidence type="ECO:0000313" key="2">
    <source>
        <dbReference type="Proteomes" id="UP000789525"/>
    </source>
</evidence>
<accession>A0ACA9K7P7</accession>